<accession>A0A9P3PZY7</accession>
<proteinExistence type="predicted"/>
<evidence type="ECO:0000313" key="2">
    <source>
        <dbReference type="Proteomes" id="UP001063166"/>
    </source>
</evidence>
<comment type="caution">
    <text evidence="1">The sequence shown here is derived from an EMBL/GenBank/DDBJ whole genome shotgun (WGS) entry which is preliminary data.</text>
</comment>
<dbReference type="EMBL" id="BRPK01000016">
    <property type="protein sequence ID" value="GLB44206.1"/>
    <property type="molecule type" value="Genomic_DNA"/>
</dbReference>
<dbReference type="Proteomes" id="UP001063166">
    <property type="component" value="Unassembled WGS sequence"/>
</dbReference>
<keyword evidence="2" id="KW-1185">Reference proteome</keyword>
<evidence type="ECO:0000313" key="1">
    <source>
        <dbReference type="EMBL" id="GLB44206.1"/>
    </source>
</evidence>
<dbReference type="AlphaFoldDB" id="A0A9P3PZY7"/>
<organism evidence="1 2">
    <name type="scientific">Lyophyllum shimeji</name>
    <name type="common">Hon-shimeji</name>
    <name type="synonym">Tricholoma shimeji</name>
    <dbReference type="NCBI Taxonomy" id="47721"/>
    <lineage>
        <taxon>Eukaryota</taxon>
        <taxon>Fungi</taxon>
        <taxon>Dikarya</taxon>
        <taxon>Basidiomycota</taxon>
        <taxon>Agaricomycotina</taxon>
        <taxon>Agaricomycetes</taxon>
        <taxon>Agaricomycetidae</taxon>
        <taxon>Agaricales</taxon>
        <taxon>Tricholomatineae</taxon>
        <taxon>Lyophyllaceae</taxon>
        <taxon>Lyophyllum</taxon>
    </lineage>
</organism>
<protein>
    <submittedName>
        <fullName evidence="1">Uncharacterized protein</fullName>
    </submittedName>
</protein>
<name>A0A9P3PZY7_LYOSH</name>
<reference evidence="1" key="1">
    <citation type="submission" date="2022-07" db="EMBL/GenBank/DDBJ databases">
        <title>The genome of Lyophyllum shimeji provides insight into the initial evolution of ectomycorrhizal fungal genome.</title>
        <authorList>
            <person name="Kobayashi Y."/>
            <person name="Shibata T."/>
            <person name="Hirakawa H."/>
            <person name="Shigenobu S."/>
            <person name="Nishiyama T."/>
            <person name="Yamada A."/>
            <person name="Hasebe M."/>
            <person name="Kawaguchi M."/>
        </authorList>
    </citation>
    <scope>NUCLEOTIDE SEQUENCE</scope>
    <source>
        <strain evidence="1">AT787</strain>
    </source>
</reference>
<sequence>MKVCEFLLAFFPRFDRGHVWLGRVQCVATLTSTLALVTTLAVAYQSFARVQPRCIASSTIRCPKEAEEDLFPAFCGQPYAYTGTEYGHLYVSNRFGASADCGFVDACVNGQDFFRSQERLIDWG</sequence>
<gene>
    <name evidence="1" type="ORF">LshimejAT787_1601360</name>
</gene>